<keyword evidence="1" id="KW-1185">Reference proteome</keyword>
<dbReference type="Gene3D" id="3.90.550.10">
    <property type="entry name" value="Spore Coat Polysaccharide Biosynthesis Protein SpsA, Chain A"/>
    <property type="match status" value="2"/>
</dbReference>
<dbReference type="GeneID" id="106478450"/>
<sequence length="188" mass="21433">MMITKGTTVEEHAAGLVLARGKSSELPRKNIQILNGLPLLAWVLRPMKDYKGFDSLWVATDDNDIAEVASKWGANIFWRSPRTSQDRATSVEAVQEFLQYHPDGSTKALNFDPAKRPRRQDWPGELVETGHFYFVRRYLVMSGLLQGGRCGYVELPAELCTEIDSEFDWMMAEHQVKFYGYYGDCETS</sequence>
<name>A0ABM1C5B1_LIMPO</name>
<evidence type="ECO:0000313" key="1">
    <source>
        <dbReference type="Proteomes" id="UP000694941"/>
    </source>
</evidence>
<dbReference type="Pfam" id="PF02348">
    <property type="entry name" value="CTP_transf_3"/>
    <property type="match status" value="1"/>
</dbReference>
<dbReference type="PANTHER" id="PTHR21485">
    <property type="entry name" value="HAD SUPERFAMILY MEMBERS CMAS AND KDSC"/>
    <property type="match status" value="1"/>
</dbReference>
<accession>A0ABM1C5B1</accession>
<evidence type="ECO:0000313" key="2">
    <source>
        <dbReference type="RefSeq" id="XP_013794448.1"/>
    </source>
</evidence>
<organism evidence="1 2">
    <name type="scientific">Limulus polyphemus</name>
    <name type="common">Atlantic horseshoe crab</name>
    <dbReference type="NCBI Taxonomy" id="6850"/>
    <lineage>
        <taxon>Eukaryota</taxon>
        <taxon>Metazoa</taxon>
        <taxon>Ecdysozoa</taxon>
        <taxon>Arthropoda</taxon>
        <taxon>Chelicerata</taxon>
        <taxon>Merostomata</taxon>
        <taxon>Xiphosura</taxon>
        <taxon>Limulidae</taxon>
        <taxon>Limulus</taxon>
    </lineage>
</organism>
<dbReference type="InterPro" id="IPR029044">
    <property type="entry name" value="Nucleotide-diphossugar_trans"/>
</dbReference>
<gene>
    <name evidence="2" type="primary">LOC106478450</name>
</gene>
<dbReference type="Proteomes" id="UP000694941">
    <property type="component" value="Unplaced"/>
</dbReference>
<reference evidence="2" key="1">
    <citation type="submission" date="2025-08" db="UniProtKB">
        <authorList>
            <consortium name="RefSeq"/>
        </authorList>
    </citation>
    <scope>IDENTIFICATION</scope>
    <source>
        <tissue evidence="2">Muscle</tissue>
    </source>
</reference>
<dbReference type="RefSeq" id="XP_013794448.1">
    <property type="nucleotide sequence ID" value="XM_013938994.2"/>
</dbReference>
<dbReference type="SUPFAM" id="SSF53448">
    <property type="entry name" value="Nucleotide-diphospho-sugar transferases"/>
    <property type="match status" value="1"/>
</dbReference>
<protein>
    <submittedName>
        <fullName evidence="2">N-acylneuraminate cytidylyltransferase-like isoform X2</fullName>
    </submittedName>
</protein>
<dbReference type="InterPro" id="IPR050793">
    <property type="entry name" value="CMP-NeuNAc_synthase"/>
</dbReference>
<dbReference type="InterPro" id="IPR003329">
    <property type="entry name" value="Cytidylyl_trans"/>
</dbReference>
<dbReference type="PANTHER" id="PTHR21485:SF3">
    <property type="entry name" value="N-ACYLNEURAMINATE CYTIDYLYLTRANSFERASE"/>
    <property type="match status" value="1"/>
</dbReference>
<proteinExistence type="predicted"/>